<dbReference type="InterPro" id="IPR051698">
    <property type="entry name" value="Transposase_11-like"/>
</dbReference>
<dbReference type="AlphaFoldDB" id="A0A1W1EIN9"/>
<gene>
    <name evidence="3" type="ORF">MNB_SV-15-1529</name>
</gene>
<reference evidence="3" key="1">
    <citation type="submission" date="2016-10" db="EMBL/GenBank/DDBJ databases">
        <authorList>
            <person name="de Groot N.N."/>
        </authorList>
    </citation>
    <scope>NUCLEOTIDE SEQUENCE</scope>
</reference>
<dbReference type="InterPro" id="IPR032806">
    <property type="entry name" value="YbfD_N"/>
</dbReference>
<evidence type="ECO:0000259" key="1">
    <source>
        <dbReference type="Pfam" id="PF01609"/>
    </source>
</evidence>
<evidence type="ECO:0000259" key="2">
    <source>
        <dbReference type="Pfam" id="PF13808"/>
    </source>
</evidence>
<sequence length="390" mass="45947">MKIRQKKRLLKLLEGIPDFRRHRDQIVYPLHEILFMALFALIKGDVTFSEIHFTMSFYKNNKLFKKLFGKKKIRIPSRSTLHRILMNTSNDALEIVFREYFAKYIDKKNIAVDGKWLRGSDIQGQYTQESHKLVLNILDKDKKIVMGHKFIENGKSHEIPAFTEILKDKSFCNDGQIFTFDALMTQVDILNTINTQKNKYIAKVKNNQKSLKAKVVLTSNNFVNPIETYEDSKLYKTENSNKSVKRVVDIFYARDTNIVMYHDKFENIQTIIRVTKESTNLLTGNITTTVEYLIANFKTTAEDFYSKILQHWRVETYHYHLDMLTCEDDHICYVNPFSISILRSFTVNLYQLYLNKHKGTKILDMIDTTMANIKKYTQRSDDFISDIFEL</sequence>
<dbReference type="PANTHER" id="PTHR30298:SF0">
    <property type="entry name" value="PROTEIN YBFL-RELATED"/>
    <property type="match status" value="1"/>
</dbReference>
<dbReference type="GO" id="GO:0003677">
    <property type="term" value="F:DNA binding"/>
    <property type="evidence" value="ECO:0007669"/>
    <property type="project" value="InterPro"/>
</dbReference>
<dbReference type="InterPro" id="IPR002559">
    <property type="entry name" value="Transposase_11"/>
</dbReference>
<protein>
    <submittedName>
        <fullName evidence="3">Mobile element protein</fullName>
    </submittedName>
</protein>
<feature type="domain" description="H repeat-associated protein N-terminal" evidence="2">
    <location>
        <begin position="12"/>
        <end position="100"/>
    </location>
</feature>
<dbReference type="InterPro" id="IPR047647">
    <property type="entry name" value="ISAs1_transpos"/>
</dbReference>
<dbReference type="Pfam" id="PF01609">
    <property type="entry name" value="DDE_Tnp_1"/>
    <property type="match status" value="1"/>
</dbReference>
<proteinExistence type="predicted"/>
<dbReference type="PANTHER" id="PTHR30298">
    <property type="entry name" value="H REPEAT-ASSOCIATED PREDICTED TRANSPOSASE"/>
    <property type="match status" value="1"/>
</dbReference>
<name>A0A1W1EIN9_9ZZZZ</name>
<evidence type="ECO:0000313" key="3">
    <source>
        <dbReference type="EMBL" id="SHO80724.1"/>
    </source>
</evidence>
<organism evidence="3">
    <name type="scientific">hydrothermal vent metagenome</name>
    <dbReference type="NCBI Taxonomy" id="652676"/>
    <lineage>
        <taxon>unclassified sequences</taxon>
        <taxon>metagenomes</taxon>
        <taxon>ecological metagenomes</taxon>
    </lineage>
</organism>
<dbReference type="GO" id="GO:0004803">
    <property type="term" value="F:transposase activity"/>
    <property type="evidence" value="ECO:0007669"/>
    <property type="project" value="InterPro"/>
</dbReference>
<dbReference type="GO" id="GO:0006313">
    <property type="term" value="P:DNA transposition"/>
    <property type="evidence" value="ECO:0007669"/>
    <property type="project" value="InterPro"/>
</dbReference>
<dbReference type="EMBL" id="FRYL01000018">
    <property type="protein sequence ID" value="SHO80724.1"/>
    <property type="molecule type" value="Genomic_DNA"/>
</dbReference>
<dbReference type="NCBIfam" id="NF033564">
    <property type="entry name" value="transpos_ISAs1"/>
    <property type="match status" value="1"/>
</dbReference>
<accession>A0A1W1EIN9</accession>
<feature type="domain" description="Transposase IS4-like" evidence="1">
    <location>
        <begin position="135"/>
        <end position="323"/>
    </location>
</feature>
<dbReference type="Pfam" id="PF13808">
    <property type="entry name" value="DDE_Tnp_1_assoc"/>
    <property type="match status" value="1"/>
</dbReference>